<evidence type="ECO:0000313" key="4">
    <source>
        <dbReference type="Proteomes" id="UP001202961"/>
    </source>
</evidence>
<feature type="region of interest" description="Disordered" evidence="1">
    <location>
        <begin position="1"/>
        <end position="27"/>
    </location>
</feature>
<name>A0ABT0U5X7_9BACT</name>
<comment type="caution">
    <text evidence="3">The sequence shown here is derived from an EMBL/GenBank/DDBJ whole genome shotgun (WGS) entry which is preliminary data.</text>
</comment>
<dbReference type="RefSeq" id="WP_250929972.1">
    <property type="nucleotide sequence ID" value="NZ_JAMQBK010000044.1"/>
</dbReference>
<evidence type="ECO:0000256" key="2">
    <source>
        <dbReference type="SAM" id="Phobius"/>
    </source>
</evidence>
<feature type="transmembrane region" description="Helical" evidence="2">
    <location>
        <begin position="66"/>
        <end position="87"/>
    </location>
</feature>
<protein>
    <submittedName>
        <fullName evidence="3">Uncharacterized protein</fullName>
    </submittedName>
</protein>
<proteinExistence type="predicted"/>
<evidence type="ECO:0000313" key="3">
    <source>
        <dbReference type="EMBL" id="MCM2372337.1"/>
    </source>
</evidence>
<keyword evidence="2" id="KW-0812">Transmembrane</keyword>
<accession>A0ABT0U5X7</accession>
<feature type="transmembrane region" description="Helical" evidence="2">
    <location>
        <begin position="94"/>
        <end position="114"/>
    </location>
</feature>
<gene>
    <name evidence="3" type="ORF">NB063_17150</name>
</gene>
<dbReference type="EMBL" id="JAMQBK010000044">
    <property type="protein sequence ID" value="MCM2372337.1"/>
    <property type="molecule type" value="Genomic_DNA"/>
</dbReference>
<feature type="transmembrane region" description="Helical" evidence="2">
    <location>
        <begin position="120"/>
        <end position="137"/>
    </location>
</feature>
<evidence type="ECO:0000256" key="1">
    <source>
        <dbReference type="SAM" id="MobiDB-lite"/>
    </source>
</evidence>
<organism evidence="3 4">
    <name type="scientific">Aporhodopirellula aestuarii</name>
    <dbReference type="NCBI Taxonomy" id="2950107"/>
    <lineage>
        <taxon>Bacteria</taxon>
        <taxon>Pseudomonadati</taxon>
        <taxon>Planctomycetota</taxon>
        <taxon>Planctomycetia</taxon>
        <taxon>Pirellulales</taxon>
        <taxon>Pirellulaceae</taxon>
        <taxon>Aporhodopirellula</taxon>
    </lineage>
</organism>
<keyword evidence="4" id="KW-1185">Reference proteome</keyword>
<feature type="transmembrane region" description="Helical" evidence="2">
    <location>
        <begin position="35"/>
        <end position="54"/>
    </location>
</feature>
<dbReference type="Proteomes" id="UP001202961">
    <property type="component" value="Unassembled WGS sequence"/>
</dbReference>
<keyword evidence="2" id="KW-0472">Membrane</keyword>
<reference evidence="3 4" key="1">
    <citation type="journal article" date="2022" name="Syst. Appl. Microbiol.">
        <title>Rhodopirellula aestuarii sp. nov., a novel member of the genus Rhodopirellula isolated from brackish sediments collected in the Tagus River estuary, Portugal.</title>
        <authorList>
            <person name="Vitorino I.R."/>
            <person name="Klimek D."/>
            <person name="Calusinska M."/>
            <person name="Lobo-da-Cunha A."/>
            <person name="Vasconcelos V."/>
            <person name="Lage O.M."/>
        </authorList>
    </citation>
    <scope>NUCLEOTIDE SEQUENCE [LARGE SCALE GENOMIC DNA]</scope>
    <source>
        <strain evidence="3 4">ICT_H3.1</strain>
    </source>
</reference>
<keyword evidence="2" id="KW-1133">Transmembrane helix</keyword>
<sequence>MKPNINPYEPNDSSTDSDDLSAVATSASDSDQSTAHVLPAVIAGLIGYGTWIAADRYFEFSDPESWLVQGVSLATCALLVSLVFPLPPKRSRRWLQIISPSVQIMGLWGTASIVSAFTKAGVANLVWLVGLILLIYLESAAAKRSRKKNPGGNDEDRAVRR</sequence>